<evidence type="ECO:0000259" key="4">
    <source>
        <dbReference type="Pfam" id="PF22840"/>
    </source>
</evidence>
<organism evidence="7 8">
    <name type="scientific">Nyctereutes procyonoides</name>
    <name type="common">Raccoon dog</name>
    <name type="synonym">Canis procyonoides</name>
    <dbReference type="NCBI Taxonomy" id="34880"/>
    <lineage>
        <taxon>Eukaryota</taxon>
        <taxon>Metazoa</taxon>
        <taxon>Chordata</taxon>
        <taxon>Craniata</taxon>
        <taxon>Vertebrata</taxon>
        <taxon>Euteleostomi</taxon>
        <taxon>Mammalia</taxon>
        <taxon>Eutheria</taxon>
        <taxon>Laurasiatheria</taxon>
        <taxon>Carnivora</taxon>
        <taxon>Caniformia</taxon>
        <taxon>Canidae</taxon>
        <taxon>Nyctereutes</taxon>
    </lineage>
</organism>
<accession>A0A811ZVP7</accession>
<dbReference type="GO" id="GO:0036128">
    <property type="term" value="C:CatSper complex"/>
    <property type="evidence" value="ECO:0007669"/>
    <property type="project" value="InterPro"/>
</dbReference>
<keyword evidence="8" id="KW-1185">Reference proteome</keyword>
<proteinExistence type="predicted"/>
<dbReference type="InterPro" id="IPR053871">
    <property type="entry name" value="CATSPERG_beta-prop"/>
</dbReference>
<feature type="domain" description="CATSPERG C-terminal" evidence="5">
    <location>
        <begin position="1177"/>
        <end position="1378"/>
    </location>
</feature>
<evidence type="ECO:0000259" key="3">
    <source>
        <dbReference type="Pfam" id="PF15064"/>
    </source>
</evidence>
<comment type="caution">
    <text evidence="7">The sequence shown here is derived from an EMBL/GenBank/DDBJ whole genome shotgun (WGS) entry which is preliminary data.</text>
</comment>
<evidence type="ECO:0000313" key="8">
    <source>
        <dbReference type="Proteomes" id="UP000645828"/>
    </source>
</evidence>
<evidence type="ECO:0000313" key="7">
    <source>
        <dbReference type="EMBL" id="CAD7692693.1"/>
    </source>
</evidence>
<reference evidence="7" key="1">
    <citation type="submission" date="2020-12" db="EMBL/GenBank/DDBJ databases">
        <authorList>
            <consortium name="Molecular Ecology Group"/>
        </authorList>
    </citation>
    <scope>NUCLEOTIDE SEQUENCE</scope>
    <source>
        <strain evidence="7">TBG_1078</strain>
    </source>
</reference>
<keyword evidence="2" id="KW-0812">Transmembrane</keyword>
<gene>
    <name evidence="7" type="ORF">NYPRO_LOCUS25487</name>
</gene>
<dbReference type="GO" id="GO:0097228">
    <property type="term" value="C:sperm principal piece"/>
    <property type="evidence" value="ECO:0007669"/>
    <property type="project" value="InterPro"/>
</dbReference>
<feature type="compositionally biased region" description="Basic and acidic residues" evidence="1">
    <location>
        <begin position="1"/>
        <end position="10"/>
    </location>
</feature>
<evidence type="ECO:0000259" key="5">
    <source>
        <dbReference type="Pfam" id="PF22846"/>
    </source>
</evidence>
<dbReference type="Pfam" id="PF22851">
    <property type="entry name" value="CATSPERG_Ig-like"/>
    <property type="match status" value="1"/>
</dbReference>
<feature type="domain" description="CATSPERG N-terminal" evidence="4">
    <location>
        <begin position="316"/>
        <end position="475"/>
    </location>
</feature>
<feature type="region of interest" description="Disordered" evidence="1">
    <location>
        <begin position="1398"/>
        <end position="1436"/>
    </location>
</feature>
<feature type="compositionally biased region" description="Low complexity" evidence="1">
    <location>
        <begin position="1399"/>
        <end position="1417"/>
    </location>
</feature>
<feature type="domain" description="CATSPERG Ig-like" evidence="6">
    <location>
        <begin position="1025"/>
        <end position="1151"/>
    </location>
</feature>
<evidence type="ECO:0000256" key="1">
    <source>
        <dbReference type="SAM" id="MobiDB-lite"/>
    </source>
</evidence>
<feature type="compositionally biased region" description="Basic residues" evidence="1">
    <location>
        <begin position="208"/>
        <end position="235"/>
    </location>
</feature>
<dbReference type="PANTHER" id="PTHR14327">
    <property type="entry name" value="CATION CHANNEL SPERM-ASSOCIATED PROTEIN SUBUNIT GAMMA"/>
    <property type="match status" value="1"/>
</dbReference>
<dbReference type="EMBL" id="CAJHUB010000775">
    <property type="protein sequence ID" value="CAD7692693.1"/>
    <property type="molecule type" value="Genomic_DNA"/>
</dbReference>
<keyword evidence="2" id="KW-0472">Membrane</keyword>
<sequence length="1436" mass="163905">MERGRGKGEGGQKVSRFGGKVRTEQALTDKVAPAWNEEKVQGGEKARSEGKASGEERSRGNEGASEEKGRGSTKGRGEGQVREEQLSRDPAKGRVFKGRIEEQGRVQEQGRGKEGKPSAEPAPAEKHGRGQARGRGMERVPVQDPGKGKARYGTRYQGSSRARRKGRCEEKWEGGAKGGGGTRCTCKCKCTIRESSRIGENRWGTAKARNRNRGWAKSRSRMQSRGGAKNRCRARLRGEERRRGETRRRGMSRSSSRGGTWNISRSGVRATFCAAPRCTLMALRGRNSRVLPALWALLAVLLVPWRLWAIEDIEECTWQVVLNKFETVGKTGMSDRFFNQEPLETVDNVFRPLVDAPTDQDEKYLSFPYYLKINYSCNGEFSEAQVRKGHLTGLKPVVLVTFQSPVNFRRWKIEQLQIQMEAAPFRSKDECIAEEVCVMSWYTPMPIKNGSVVMRVDVSSNGLGPFIHDKRFQVNINGFLQRQQDETLQFTVGNEIFNLIPRYFVNVPSRPLWHTVDQAPVLILGGISDEKFILLTDTSFRDFFLVELNIDSCWVGSFYCPQASFTATIYDAIAMESTLFIRQNQLVYYFTGTYITLHESNHGSGSWVRVLANECIKRLCPVHFHSNGSEYIMALTTGKREGYVHFGTITDGHVSFQLLPKQRSVCEGIEVVSCSITWAVFIADDYNLLMLVEIEASTTRNYFQVVSYDLVRDNLVILYTIPEFIPDARGLEFLMILGTESYTNFPMVPKGMFYNPYKNLLLIWGNFLLQSYNYENFIYLADFPKEESIKYLVNSFHGDMAIVTETEEIWYLLEDSYRMYKLFPSKGWGMYINLQMMHQSSLYTSNETMVTLFYEDSKLYQLVYLMNNQKGRLVKRLMPVEELLMYHQLSDHYLLHQQGNQLTLPFTNFCPFTVIRLRDLPNPQVYTRQERYQARPPRVLEPSGFHDENSLAVYQGLIYHLLCLHSKYLKPYADPVHDSTWRWWKNKKLNQDYYFYLASNLQSASNVYIDMASYEKIYDLKAKHELPERIFLDKGTSYSFSVFLTVRGHSINLQERVLAAVDLGSKVDLGVVLADPGCLEAVVKEEVLTNRNSVLFWVTLSDKRSCFDQGISGHHLLKTSMLVKVVGTVGRCFQNTHQGPRMQGNFMVPVLIGCPPGKRLAFDITYTLEYNRLQNKHYFDCVNVDPEMPCFLFRDIFYPFFLIQDLVTGDSGSFQGSYVLKVIGGGPTMDTIREYSEEEIYRFNSPLDKTQSLIWTTKNTTTTKDPAFNIMTHQSLGIEWLCLRNSPCHDTIPHTIFAPEFFFKVLVSNRGVDKSTYCDYQLTFLLHIHGLPLSAKRALLILMVSSSVFIGLVILYIVFCLLLPVVVKACNTLRWKINNIITSESYYTYTSPSRIFSGTSETKSKVSSSVSSSVSSKVVEEKEEAPVETSKKHSIT</sequence>
<feature type="transmembrane region" description="Helical" evidence="2">
    <location>
        <begin position="1338"/>
        <end position="1367"/>
    </location>
</feature>
<keyword evidence="2" id="KW-1133">Transmembrane helix</keyword>
<feature type="region of interest" description="Disordered" evidence="1">
    <location>
        <begin position="1"/>
        <end position="165"/>
    </location>
</feature>
<dbReference type="Pfam" id="PF15064">
    <property type="entry name" value="CATSPERG_beta-prop"/>
    <property type="match status" value="1"/>
</dbReference>
<name>A0A811ZVP7_NYCPR</name>
<dbReference type="InterPro" id="IPR053872">
    <property type="entry name" value="CATSPERG_N"/>
</dbReference>
<dbReference type="InterPro" id="IPR028246">
    <property type="entry name" value="CATSPERG"/>
</dbReference>
<dbReference type="Pfam" id="PF22846">
    <property type="entry name" value="CATSPERG_C"/>
    <property type="match status" value="1"/>
</dbReference>
<dbReference type="Pfam" id="PF22840">
    <property type="entry name" value="CATSPERG_NTD"/>
    <property type="match status" value="1"/>
</dbReference>
<feature type="compositionally biased region" description="Basic and acidic residues" evidence="1">
    <location>
        <begin position="36"/>
        <end position="128"/>
    </location>
</feature>
<dbReference type="Proteomes" id="UP000645828">
    <property type="component" value="Unassembled WGS sequence"/>
</dbReference>
<feature type="domain" description="CATSPERG beta-propeller" evidence="3">
    <location>
        <begin position="479"/>
        <end position="921"/>
    </location>
</feature>
<feature type="region of interest" description="Disordered" evidence="1">
    <location>
        <begin position="205"/>
        <end position="260"/>
    </location>
</feature>
<evidence type="ECO:0000259" key="6">
    <source>
        <dbReference type="Pfam" id="PF22851"/>
    </source>
</evidence>
<dbReference type="InterPro" id="IPR053873">
    <property type="entry name" value="CATSPERG_C"/>
</dbReference>
<evidence type="ECO:0000256" key="2">
    <source>
        <dbReference type="SAM" id="Phobius"/>
    </source>
</evidence>
<dbReference type="InterPro" id="IPR053874">
    <property type="entry name" value="CATSPERG_Ig-like"/>
</dbReference>
<dbReference type="PANTHER" id="PTHR14327:SF1">
    <property type="entry name" value="CATION CHANNEL SPERM-ASSOCIATED AUXILIARY SUBUNIT GAMMA"/>
    <property type="match status" value="1"/>
</dbReference>
<protein>
    <submittedName>
        <fullName evidence="7">(raccoon dog) hypothetical protein</fullName>
    </submittedName>
</protein>